<protein>
    <recommendedName>
        <fullName evidence="4">Periplasmic protein</fullName>
    </recommendedName>
</protein>
<keyword evidence="3" id="KW-1185">Reference proteome</keyword>
<sequence length="136" mass="15528">MDLSPNSLFMLISIFCVAVLALVVALWFFGPAPKKPEPSIEVEMQTNIEDIMKVLDNPKSDLIQLRKAAESFFTYYNDLQLSDYRKKAFLFAVTVHRNTSTELIINAEERLKELNPDLTRDLNKTLHRALDARGIA</sequence>
<evidence type="ECO:0000313" key="2">
    <source>
        <dbReference type="EMBL" id="XAM17448.1"/>
    </source>
</evidence>
<evidence type="ECO:0000313" key="3">
    <source>
        <dbReference type="Proteomes" id="UP001434737"/>
    </source>
</evidence>
<evidence type="ECO:0000256" key="1">
    <source>
        <dbReference type="SAM" id="Phobius"/>
    </source>
</evidence>
<dbReference type="RefSeq" id="WP_300448684.1">
    <property type="nucleotide sequence ID" value="NZ_CP145316.1"/>
</dbReference>
<keyword evidence="1" id="KW-0472">Membrane</keyword>
<dbReference type="EMBL" id="CP145316">
    <property type="protein sequence ID" value="XAM17448.1"/>
    <property type="molecule type" value="Genomic_DNA"/>
</dbReference>
<feature type="transmembrane region" description="Helical" evidence="1">
    <location>
        <begin position="6"/>
        <end position="29"/>
    </location>
</feature>
<keyword evidence="1" id="KW-1133">Transmembrane helix</keyword>
<keyword evidence="1" id="KW-0812">Transmembrane</keyword>
<reference evidence="2 3" key="1">
    <citation type="submission" date="2024-02" db="EMBL/GenBank/DDBJ databases">
        <title>Genome and pathogenicity analysis of Helicobacter mastomyrinus isolated from mice.</title>
        <authorList>
            <person name="Zhu L."/>
        </authorList>
    </citation>
    <scope>NUCLEOTIDE SEQUENCE [LARGE SCALE GENOMIC DNA]</scope>
    <source>
        <strain evidence="2 3">Hm-17</strain>
    </source>
</reference>
<accession>A0ABZ3F5I7</accession>
<name>A0ABZ3F5I7_9HELI</name>
<organism evidence="2 3">
    <name type="scientific">Helicobacter mastomyrinus</name>
    <dbReference type="NCBI Taxonomy" id="287948"/>
    <lineage>
        <taxon>Bacteria</taxon>
        <taxon>Pseudomonadati</taxon>
        <taxon>Campylobacterota</taxon>
        <taxon>Epsilonproteobacteria</taxon>
        <taxon>Campylobacterales</taxon>
        <taxon>Helicobacteraceae</taxon>
        <taxon>Helicobacter</taxon>
    </lineage>
</organism>
<proteinExistence type="predicted"/>
<evidence type="ECO:0008006" key="4">
    <source>
        <dbReference type="Google" id="ProtNLM"/>
    </source>
</evidence>
<dbReference type="Proteomes" id="UP001434737">
    <property type="component" value="Chromosome"/>
</dbReference>
<gene>
    <name evidence="2" type="ORF">V3I05_07095</name>
</gene>